<evidence type="ECO:0000313" key="3">
    <source>
        <dbReference type="Proteomes" id="UP000028531"/>
    </source>
</evidence>
<gene>
    <name evidence="1" type="ORF">IL45_09270</name>
    <name evidence="2" type="ORF">LY02_00379</name>
</gene>
<proteinExistence type="predicted"/>
<reference evidence="2 4" key="2">
    <citation type="submission" date="2018-03" db="EMBL/GenBank/DDBJ databases">
        <title>Genomic Encyclopedia of Archaeal and Bacterial Type Strains, Phase II (KMG-II): from individual species to whole genera.</title>
        <authorList>
            <person name="Goeker M."/>
        </authorList>
    </citation>
    <scope>NUCLEOTIDE SEQUENCE [LARGE SCALE GENOMIC DNA]</scope>
    <source>
        <strain evidence="2 4">DSM 22727</strain>
    </source>
</reference>
<keyword evidence="4" id="KW-1185">Reference proteome</keyword>
<dbReference type="AlphaFoldDB" id="A0A084JTP7"/>
<dbReference type="Proteomes" id="UP000028531">
    <property type="component" value="Unassembled WGS sequence"/>
</dbReference>
<dbReference type="PROSITE" id="PS51257">
    <property type="entry name" value="PROKAR_LIPOPROTEIN"/>
    <property type="match status" value="1"/>
</dbReference>
<organism evidence="1 3">
    <name type="scientific">Nonlabens ulvanivorans</name>
    <name type="common">Persicivirga ulvanivorans</name>
    <dbReference type="NCBI Taxonomy" id="906888"/>
    <lineage>
        <taxon>Bacteria</taxon>
        <taxon>Pseudomonadati</taxon>
        <taxon>Bacteroidota</taxon>
        <taxon>Flavobacteriia</taxon>
        <taxon>Flavobacteriales</taxon>
        <taxon>Flavobacteriaceae</taxon>
        <taxon>Nonlabens</taxon>
    </lineage>
</organism>
<sequence length="243" mass="28294">MTYKIFKSITFSIIIFQLVLISGCSEDDVKERCNFTNPTYSFTKEQEEKSISYNYFEGQIIQYRNNNNEILNFEVTEVDNCARGYYPISGPGFFLSSGNNRKPQHTFDSQVIKMTLLEHDTNIHTYREQMHYYVNKSHSSFKQSLNFPLWNVSINGFGLSGSQNPANLFLRENEFTEVGMFQVNNMHFNKVVKFDSGSNQVRNSSSTTSNLLHNINVIYYDQNFGVIRFDEIDGTIWEVIYPE</sequence>
<dbReference type="Proteomes" id="UP000239997">
    <property type="component" value="Unassembled WGS sequence"/>
</dbReference>
<reference evidence="1 3" key="1">
    <citation type="submission" date="2014-07" db="EMBL/GenBank/DDBJ databases">
        <title>Draft genome sequence of Nonlabens ulvanivorans, an ulvan degrading bacterium.</title>
        <authorList>
            <person name="Kopel M."/>
            <person name="Helbert W."/>
            <person name="Henrissat B."/>
            <person name="Doniger T."/>
            <person name="Banin E."/>
        </authorList>
    </citation>
    <scope>NUCLEOTIDE SEQUENCE [LARGE SCALE GENOMIC DNA]</scope>
    <source>
        <strain evidence="1 3">PLR</strain>
    </source>
</reference>
<dbReference type="EMBL" id="PVNA01000001">
    <property type="protein sequence ID" value="PRX15164.1"/>
    <property type="molecule type" value="Genomic_DNA"/>
</dbReference>
<protein>
    <recommendedName>
        <fullName evidence="5">Lipoprotein</fullName>
    </recommendedName>
</protein>
<evidence type="ECO:0000313" key="2">
    <source>
        <dbReference type="EMBL" id="PRX15164.1"/>
    </source>
</evidence>
<evidence type="ECO:0000313" key="1">
    <source>
        <dbReference type="EMBL" id="KEZ92331.1"/>
    </source>
</evidence>
<dbReference type="EMBL" id="JPJI01000032">
    <property type="protein sequence ID" value="KEZ92331.1"/>
    <property type="molecule type" value="Genomic_DNA"/>
</dbReference>
<comment type="caution">
    <text evidence="1">The sequence shown here is derived from an EMBL/GenBank/DDBJ whole genome shotgun (WGS) entry which is preliminary data.</text>
</comment>
<evidence type="ECO:0000313" key="4">
    <source>
        <dbReference type="Proteomes" id="UP000239997"/>
    </source>
</evidence>
<evidence type="ECO:0008006" key="5">
    <source>
        <dbReference type="Google" id="ProtNLM"/>
    </source>
</evidence>
<accession>A0A084JTP7</accession>
<name>A0A084JTP7_NONUL</name>